<keyword evidence="1" id="KW-0614">Plasmid</keyword>
<proteinExistence type="predicted"/>
<evidence type="ECO:0000313" key="1">
    <source>
        <dbReference type="EMBL" id="AFJ91404.1"/>
    </source>
</evidence>
<dbReference type="RefSeq" id="WP_015061339.1">
    <property type="nucleotide sequence ID" value="NC_019313.1"/>
</dbReference>
<geneLocation type="plasmid" evidence="1">
    <name>pHRC017</name>
</geneLocation>
<name>I2E1N6_RHIML</name>
<dbReference type="EMBL" id="JQ665880">
    <property type="protein sequence ID" value="AFJ91404.1"/>
    <property type="molecule type" value="Genomic_DNA"/>
</dbReference>
<protein>
    <submittedName>
        <fullName evidence="1">Uncharacterized protein</fullName>
    </submittedName>
</protein>
<accession>I2E1N6</accession>
<dbReference type="AlphaFoldDB" id="I2E1N6"/>
<sequence length="99" mass="11466">MEELRDAQVPGAELDRVWQGYDQRFADHQRQIDEVKQAQRSVYSQRLKENQQRLERKIATLAATDGSSGERRIAAVKCGTLLYAVLAFALRKREIYSRL</sequence>
<reference evidence="1" key="1">
    <citation type="journal article" date="2012" name="Mol. Plant Microbe Interact.">
        <title>Rhizobial plasmids that cause impaired symbiotic nitrogen fixation and enhanced host invasion.</title>
        <authorList>
            <person name="Crook M.B."/>
            <person name="Lindsay D.P."/>
            <person name="Biggs M.B."/>
            <person name="Bentley J.S."/>
            <person name="Price J.C."/>
            <person name="Clement S.C."/>
            <person name="Clement M.J."/>
            <person name="Long S.R."/>
            <person name="Griffitts J.S."/>
        </authorList>
    </citation>
    <scope>NUCLEOTIDE SEQUENCE</scope>
    <source>
        <strain evidence="1">C017</strain>
        <plasmid evidence="1">pHRC017</plasmid>
    </source>
</reference>
<organism evidence="1">
    <name type="scientific">Rhizobium meliloti</name>
    <name type="common">Ensifer meliloti</name>
    <name type="synonym">Sinorhizobium meliloti</name>
    <dbReference type="NCBI Taxonomy" id="382"/>
    <lineage>
        <taxon>Bacteria</taxon>
        <taxon>Pseudomonadati</taxon>
        <taxon>Pseudomonadota</taxon>
        <taxon>Alphaproteobacteria</taxon>
        <taxon>Hyphomicrobiales</taxon>
        <taxon>Rhizobiaceae</taxon>
        <taxon>Sinorhizobium/Ensifer group</taxon>
        <taxon>Sinorhizobium</taxon>
    </lineage>
</organism>
<gene>
    <name evidence="1" type="ORF">pHRC017_0273</name>
</gene>